<keyword evidence="4" id="KW-0808">Transferase</keyword>
<evidence type="ECO:0000256" key="7">
    <source>
        <dbReference type="ARBA" id="ARBA00023004"/>
    </source>
</evidence>
<dbReference type="EC" id="2.8.1.7" evidence="3"/>
<dbReference type="PIRSF" id="PIRSF005572">
    <property type="entry name" value="NifS"/>
    <property type="match status" value="1"/>
</dbReference>
<dbReference type="HAMAP" id="MF_00331">
    <property type="entry name" value="Cys_desulf_IscS"/>
    <property type="match status" value="1"/>
</dbReference>
<evidence type="ECO:0000256" key="5">
    <source>
        <dbReference type="ARBA" id="ARBA00022723"/>
    </source>
</evidence>
<dbReference type="PANTHER" id="PTHR11601">
    <property type="entry name" value="CYSTEINE DESULFURYLASE FAMILY MEMBER"/>
    <property type="match status" value="1"/>
</dbReference>
<evidence type="ECO:0000313" key="11">
    <source>
        <dbReference type="Proteomes" id="UP001358586"/>
    </source>
</evidence>
<evidence type="ECO:0000313" key="10">
    <source>
        <dbReference type="EMBL" id="KAK5832443.1"/>
    </source>
</evidence>
<evidence type="ECO:0000256" key="6">
    <source>
        <dbReference type="ARBA" id="ARBA00022898"/>
    </source>
</evidence>
<keyword evidence="8" id="KW-0411">Iron-sulfur</keyword>
<keyword evidence="5" id="KW-0479">Metal-binding</keyword>
<evidence type="ECO:0000256" key="2">
    <source>
        <dbReference type="ARBA" id="ARBA00006490"/>
    </source>
</evidence>
<dbReference type="InterPro" id="IPR000192">
    <property type="entry name" value="Aminotrans_V_dom"/>
</dbReference>
<keyword evidence="7" id="KW-0408">Iron</keyword>
<name>A0ABR0Q0B4_GOSAR</name>
<evidence type="ECO:0000256" key="1">
    <source>
        <dbReference type="ARBA" id="ARBA00001933"/>
    </source>
</evidence>
<dbReference type="Pfam" id="PF00266">
    <property type="entry name" value="Aminotran_5"/>
    <property type="match status" value="1"/>
</dbReference>
<protein>
    <recommendedName>
        <fullName evidence="3">cysteine desulfurase</fullName>
        <ecNumber evidence="3">2.8.1.7</ecNumber>
    </recommendedName>
</protein>
<sequence>MASKLLRQTLTKTYTTAVIRRFSTVAAVASPSEYEDPTGITMKGVKISGRPLYLDMQATTPVDPRVLDSMLPFYLSRYGNPHSRTHLYGWESETAVETARAQVAALIGASPKEIVFTSGATESNNISIKGVMHFYKDKKRHVITTQTEHKCVLDSCRHLQQEGFEVTYLPVGSDGLIDLDRLRKEIRPDTGLISVMAVNNEIGVVQPVEEIGKICKEFNVPFHTDAAQALGKIKVDVEKWNVSLMSLSGHKIYGPKGVGALYMRRRPRIRVEPQMNGGGQERGIRSGTVPTPLVVGMGAACDLAMKEMEYDEKRIKGLQERLLNGIREKIDGVVVNGSMDRRYVGNLNLSFAYVEGESLLMGLKEVAVSSGSACTSASLEPSYVLRALGVDEDMAHTSIRFGIGRFTTEEEIDRAVELTVKQVEKLREMSPLYEMVKEGIDIKQIQWAQH</sequence>
<dbReference type="PANTHER" id="PTHR11601:SF34">
    <property type="entry name" value="CYSTEINE DESULFURASE"/>
    <property type="match status" value="1"/>
</dbReference>
<dbReference type="SUPFAM" id="SSF53383">
    <property type="entry name" value="PLP-dependent transferases"/>
    <property type="match status" value="1"/>
</dbReference>
<keyword evidence="11" id="KW-1185">Reference proteome</keyword>
<dbReference type="InterPro" id="IPR015422">
    <property type="entry name" value="PyrdxlP-dep_Trfase_small"/>
</dbReference>
<organism evidence="10 11">
    <name type="scientific">Gossypium arboreum</name>
    <name type="common">Tree cotton</name>
    <name type="synonym">Gossypium nanking</name>
    <dbReference type="NCBI Taxonomy" id="29729"/>
    <lineage>
        <taxon>Eukaryota</taxon>
        <taxon>Viridiplantae</taxon>
        <taxon>Streptophyta</taxon>
        <taxon>Embryophyta</taxon>
        <taxon>Tracheophyta</taxon>
        <taxon>Spermatophyta</taxon>
        <taxon>Magnoliopsida</taxon>
        <taxon>eudicotyledons</taxon>
        <taxon>Gunneridae</taxon>
        <taxon>Pentapetalae</taxon>
        <taxon>rosids</taxon>
        <taxon>malvids</taxon>
        <taxon>Malvales</taxon>
        <taxon>Malvaceae</taxon>
        <taxon>Malvoideae</taxon>
        <taxon>Gossypium</taxon>
    </lineage>
</organism>
<evidence type="ECO:0000256" key="3">
    <source>
        <dbReference type="ARBA" id="ARBA00012239"/>
    </source>
</evidence>
<keyword evidence="6" id="KW-0663">Pyridoxal phosphate</keyword>
<dbReference type="NCBIfam" id="NF010611">
    <property type="entry name" value="PRK14012.1"/>
    <property type="match status" value="1"/>
</dbReference>
<gene>
    <name evidence="10" type="ORF">PVK06_016245</name>
</gene>
<reference evidence="10 11" key="1">
    <citation type="submission" date="2023-03" db="EMBL/GenBank/DDBJ databases">
        <title>WGS of Gossypium arboreum.</title>
        <authorList>
            <person name="Yu D."/>
        </authorList>
    </citation>
    <scope>NUCLEOTIDE SEQUENCE [LARGE SCALE GENOMIC DNA]</scope>
    <source>
        <tissue evidence="10">Leaf</tissue>
    </source>
</reference>
<comment type="similarity">
    <text evidence="2">Belongs to the class-V pyridoxal-phosphate-dependent aminotransferase family. NifS/IscS subfamily.</text>
</comment>
<feature type="domain" description="Aminotransferase class V" evidence="9">
    <location>
        <begin position="53"/>
        <end position="414"/>
    </location>
</feature>
<dbReference type="InterPro" id="IPR015421">
    <property type="entry name" value="PyrdxlP-dep_Trfase_major"/>
</dbReference>
<dbReference type="EMBL" id="JARKNE010000005">
    <property type="protein sequence ID" value="KAK5832443.1"/>
    <property type="molecule type" value="Genomic_DNA"/>
</dbReference>
<dbReference type="InterPro" id="IPR015424">
    <property type="entry name" value="PyrdxlP-dep_Trfase"/>
</dbReference>
<dbReference type="InterPro" id="IPR016454">
    <property type="entry name" value="Cysteine_dSase"/>
</dbReference>
<dbReference type="InterPro" id="IPR010240">
    <property type="entry name" value="Cys_deSase_IscS"/>
</dbReference>
<dbReference type="Proteomes" id="UP001358586">
    <property type="component" value="Chromosome 5"/>
</dbReference>
<accession>A0ABR0Q0B4</accession>
<evidence type="ECO:0000256" key="8">
    <source>
        <dbReference type="ARBA" id="ARBA00023014"/>
    </source>
</evidence>
<evidence type="ECO:0000259" key="9">
    <source>
        <dbReference type="Pfam" id="PF00266"/>
    </source>
</evidence>
<dbReference type="Gene3D" id="3.40.640.10">
    <property type="entry name" value="Type I PLP-dependent aspartate aminotransferase-like (Major domain)"/>
    <property type="match status" value="1"/>
</dbReference>
<comment type="cofactor">
    <cofactor evidence="1">
        <name>pyridoxal 5'-phosphate</name>
        <dbReference type="ChEBI" id="CHEBI:597326"/>
    </cofactor>
</comment>
<dbReference type="Gene3D" id="3.90.1150.10">
    <property type="entry name" value="Aspartate Aminotransferase, domain 1"/>
    <property type="match status" value="1"/>
</dbReference>
<dbReference type="NCBIfam" id="TIGR02006">
    <property type="entry name" value="IscS"/>
    <property type="match status" value="1"/>
</dbReference>
<proteinExistence type="inferred from homology"/>
<comment type="caution">
    <text evidence="10">The sequence shown here is derived from an EMBL/GenBank/DDBJ whole genome shotgun (WGS) entry which is preliminary data.</text>
</comment>
<evidence type="ECO:0000256" key="4">
    <source>
        <dbReference type="ARBA" id="ARBA00022679"/>
    </source>
</evidence>